<dbReference type="RefSeq" id="WP_072725727.1">
    <property type="nucleotide sequence ID" value="NZ_BDIS01000016.1"/>
</dbReference>
<comment type="caution">
    <text evidence="1">The sequence shown here is derived from an EMBL/GenBank/DDBJ whole genome shotgun (WGS) entry which is preliminary data.</text>
</comment>
<protein>
    <submittedName>
        <fullName evidence="1">Uncharacterized protein</fullName>
    </submittedName>
</protein>
<evidence type="ECO:0000313" key="1">
    <source>
        <dbReference type="EMBL" id="OZG62677.1"/>
    </source>
</evidence>
<accession>A0A261FU28</accession>
<proteinExistence type="predicted"/>
<sequence>MSDDKPHYEFASAKTSAGALALFITPVIGRRRLHTRSYVLLPDEVRALIACLDILPDPDPVPE</sequence>
<dbReference type="Proteomes" id="UP000216352">
    <property type="component" value="Unassembled WGS sequence"/>
</dbReference>
<reference evidence="1 2" key="1">
    <citation type="journal article" date="2017" name="BMC Genomics">
        <title>Comparative genomic and phylogenomic analyses of the Bifidobacteriaceae family.</title>
        <authorList>
            <person name="Lugli G.A."/>
            <person name="Milani C."/>
            <person name="Turroni F."/>
            <person name="Duranti S."/>
            <person name="Mancabelli L."/>
            <person name="Mangifesta M."/>
            <person name="Ferrario C."/>
            <person name="Modesto M."/>
            <person name="Mattarelli P."/>
            <person name="Jiri K."/>
            <person name="van Sinderen D."/>
            <person name="Ventura M."/>
        </authorList>
    </citation>
    <scope>NUCLEOTIDE SEQUENCE [LARGE SCALE GENOMIC DNA]</scope>
    <source>
        <strain evidence="1 2">DSM 28807</strain>
    </source>
</reference>
<dbReference type="STRING" id="1603886.GCA_001895165_01299"/>
<dbReference type="AlphaFoldDB" id="A0A261FU28"/>
<name>A0A261FU28_9BIFI</name>
<organism evidence="1 2">
    <name type="scientific">Bifidobacterium lemurum</name>
    <dbReference type="NCBI Taxonomy" id="1603886"/>
    <lineage>
        <taxon>Bacteria</taxon>
        <taxon>Bacillati</taxon>
        <taxon>Actinomycetota</taxon>
        <taxon>Actinomycetes</taxon>
        <taxon>Bifidobacteriales</taxon>
        <taxon>Bifidobacteriaceae</taxon>
        <taxon>Bifidobacterium</taxon>
    </lineage>
</organism>
<keyword evidence="2" id="KW-1185">Reference proteome</keyword>
<dbReference type="EMBL" id="MWWX01000004">
    <property type="protein sequence ID" value="OZG62677.1"/>
    <property type="molecule type" value="Genomic_DNA"/>
</dbReference>
<evidence type="ECO:0000313" key="2">
    <source>
        <dbReference type="Proteomes" id="UP000216352"/>
    </source>
</evidence>
<gene>
    <name evidence="1" type="ORF">BLEM_0594</name>
</gene>